<sequence>MAQLQAQLKQLLSLDDDSFTATGTQTVCFVDMPAKKLLEHFKDWQGQAGWEKLGRDWVCSNQERNVSFYVRAIAPSAALLISTVKTLHNKYLTRFGGGVVDENINEQQLRYLNAYGRILNQADYIDGVSPEGEVLAKLGLICTVYFRHGGQRDMGYKVLGCFDRFVEQFGPHLKGQFHDFSRRGFTSLRKDSITKAKEKLSGLVDEGTLFFWVLQSERNGELPAEYAIQAMTCNIDHDSEWLSYLKITLPWQLLEEVDGEWQFKDWVRYLCETLDVDQGYAGLACNLPYDYHQFQPYEFQMAQRYSGLMVDSAPYLDKAALEDGIKGVNWLTLLGPRYIEKLGGMAALKQQLQLPDVSVQETDNGRLMIQAGVLPDVGAQEDGHPPAYVTVNRVLKSVRVPHPDQLHTGMDDAEGFTKANTLAWYARFDEVEKA</sequence>
<reference evidence="2" key="1">
    <citation type="journal article" date="2019" name="Int. J. Syst. Evol. Microbiol.">
        <title>The Global Catalogue of Microorganisms (GCM) 10K type strain sequencing project: providing services to taxonomists for standard genome sequencing and annotation.</title>
        <authorList>
            <consortium name="The Broad Institute Genomics Platform"/>
            <consortium name="The Broad Institute Genome Sequencing Center for Infectious Disease"/>
            <person name="Wu L."/>
            <person name="Ma J."/>
        </authorList>
    </citation>
    <scope>NUCLEOTIDE SEQUENCE [LARGE SCALE GENOMIC DNA]</scope>
    <source>
        <strain evidence="2">CGMCC 4.7608</strain>
    </source>
</reference>
<proteinExistence type="predicted"/>
<evidence type="ECO:0000313" key="2">
    <source>
        <dbReference type="Proteomes" id="UP001595999"/>
    </source>
</evidence>
<name>A0ABV8ZXP0_9NEIS</name>
<protein>
    <submittedName>
        <fullName evidence="1">DUF3396 domain-containing protein</fullName>
    </submittedName>
</protein>
<evidence type="ECO:0000313" key="1">
    <source>
        <dbReference type="EMBL" id="MFC4491173.1"/>
    </source>
</evidence>
<accession>A0ABV8ZXP0</accession>
<keyword evidence="2" id="KW-1185">Reference proteome</keyword>
<organism evidence="1 2">
    <name type="scientific">Chromobacterium aquaticum</name>
    <dbReference type="NCBI Taxonomy" id="467180"/>
    <lineage>
        <taxon>Bacteria</taxon>
        <taxon>Pseudomonadati</taxon>
        <taxon>Pseudomonadota</taxon>
        <taxon>Betaproteobacteria</taxon>
        <taxon>Neisseriales</taxon>
        <taxon>Chromobacteriaceae</taxon>
        <taxon>Chromobacterium</taxon>
    </lineage>
</organism>
<dbReference type="Proteomes" id="UP001595999">
    <property type="component" value="Unassembled WGS sequence"/>
</dbReference>
<dbReference type="RefSeq" id="WP_231461361.1">
    <property type="nucleotide sequence ID" value="NZ_JAJOHW010000030.1"/>
</dbReference>
<comment type="caution">
    <text evidence="1">The sequence shown here is derived from an EMBL/GenBank/DDBJ whole genome shotgun (WGS) entry which is preliminary data.</text>
</comment>
<dbReference type="Pfam" id="PF11876">
    <property type="entry name" value="TsiV"/>
    <property type="match status" value="1"/>
</dbReference>
<gene>
    <name evidence="1" type="ORF">ACFO0R_16300</name>
</gene>
<dbReference type="EMBL" id="JBHSEK010000011">
    <property type="protein sequence ID" value="MFC4491173.1"/>
    <property type="molecule type" value="Genomic_DNA"/>
</dbReference>
<dbReference type="InterPro" id="IPR021815">
    <property type="entry name" value="TsiV"/>
</dbReference>